<reference evidence="4 5" key="1">
    <citation type="submission" date="2019-09" db="EMBL/GenBank/DDBJ databases">
        <title>Bird 10,000 Genomes (B10K) Project - Family phase.</title>
        <authorList>
            <person name="Zhang G."/>
        </authorList>
    </citation>
    <scope>NUCLEOTIDE SEQUENCE [LARGE SCALE GENOMIC DNA]</scope>
    <source>
        <strain evidence="4">B10K-DU-004-15</strain>
        <tissue evidence="4">Mixed tissue sample</tissue>
    </source>
</reference>
<evidence type="ECO:0000256" key="2">
    <source>
        <dbReference type="ARBA" id="ARBA00022980"/>
    </source>
</evidence>
<dbReference type="GO" id="GO:0005840">
    <property type="term" value="C:ribosome"/>
    <property type="evidence" value="ECO:0007669"/>
    <property type="project" value="UniProtKB-KW"/>
</dbReference>
<evidence type="ECO:0000313" key="5">
    <source>
        <dbReference type="Proteomes" id="UP000556200"/>
    </source>
</evidence>
<dbReference type="InterPro" id="IPR038380">
    <property type="entry name" value="Ribosomal_bS21_sf"/>
</dbReference>
<dbReference type="AlphaFoldDB" id="A0A7K4RC05"/>
<feature type="non-terminal residue" evidence="4">
    <location>
        <position position="1"/>
    </location>
</feature>
<keyword evidence="5" id="KW-1185">Reference proteome</keyword>
<gene>
    <name evidence="4" type="primary">Mrps21</name>
    <name evidence="4" type="ORF">NEOCIN_R09624</name>
</gene>
<dbReference type="GO" id="GO:1990904">
    <property type="term" value="C:ribonucleoprotein complex"/>
    <property type="evidence" value="ECO:0007669"/>
    <property type="project" value="UniProtKB-KW"/>
</dbReference>
<feature type="non-terminal residue" evidence="4">
    <location>
        <position position="87"/>
    </location>
</feature>
<keyword evidence="2" id="KW-0689">Ribosomal protein</keyword>
<keyword evidence="3" id="KW-0687">Ribonucleoprotein</keyword>
<evidence type="ECO:0000256" key="1">
    <source>
        <dbReference type="ARBA" id="ARBA00006640"/>
    </source>
</evidence>
<dbReference type="PANTHER" id="PTHR21109:SF0">
    <property type="entry name" value="SMALL RIBOSOMAL SUBUNIT PROTEIN BS21M"/>
    <property type="match status" value="1"/>
</dbReference>
<dbReference type="NCBIfam" id="TIGR00030">
    <property type="entry name" value="S21p"/>
    <property type="match status" value="1"/>
</dbReference>
<protein>
    <submittedName>
        <fullName evidence="4">RT21 protein</fullName>
    </submittedName>
</protein>
<dbReference type="Pfam" id="PF01165">
    <property type="entry name" value="Ribosomal_S21"/>
    <property type="match status" value="1"/>
</dbReference>
<evidence type="ECO:0000256" key="3">
    <source>
        <dbReference type="ARBA" id="ARBA00023274"/>
    </source>
</evidence>
<comment type="similarity">
    <text evidence="1">Belongs to the bacterial ribosomal protein bS21 family.</text>
</comment>
<dbReference type="PANTHER" id="PTHR21109">
    <property type="entry name" value="MITOCHONDRIAL 28S RIBOSOMAL PROTEIN S21"/>
    <property type="match status" value="1"/>
</dbReference>
<proteinExistence type="inferred from homology"/>
<sequence>MANHARFVARTVMVQNGNVEAAYGVLNRILTQDGIADAVRRSRYYEKPTRERRRRAYEACRRVYSAEMARKIAFLARANRQDPWLGC</sequence>
<dbReference type="GO" id="GO:0003735">
    <property type="term" value="F:structural constituent of ribosome"/>
    <property type="evidence" value="ECO:0007669"/>
    <property type="project" value="InterPro"/>
</dbReference>
<dbReference type="Proteomes" id="UP000556200">
    <property type="component" value="Unassembled WGS sequence"/>
</dbReference>
<dbReference type="GO" id="GO:0006412">
    <property type="term" value="P:translation"/>
    <property type="evidence" value="ECO:0007669"/>
    <property type="project" value="InterPro"/>
</dbReference>
<organism evidence="4 5">
    <name type="scientific">Neopipo cinnamomea</name>
    <dbReference type="NCBI Taxonomy" id="456388"/>
    <lineage>
        <taxon>Eukaryota</taxon>
        <taxon>Metazoa</taxon>
        <taxon>Chordata</taxon>
        <taxon>Craniata</taxon>
        <taxon>Vertebrata</taxon>
        <taxon>Euteleostomi</taxon>
        <taxon>Archelosauria</taxon>
        <taxon>Archosauria</taxon>
        <taxon>Dinosauria</taxon>
        <taxon>Saurischia</taxon>
        <taxon>Theropoda</taxon>
        <taxon>Coelurosauria</taxon>
        <taxon>Aves</taxon>
        <taxon>Neognathae</taxon>
        <taxon>Neoaves</taxon>
        <taxon>Telluraves</taxon>
        <taxon>Australaves</taxon>
        <taxon>Passeriformes</taxon>
        <taxon>Tyrannidae</taxon>
        <taxon>Neopipo</taxon>
    </lineage>
</organism>
<accession>A0A7K4RC05</accession>
<comment type="caution">
    <text evidence="4">The sequence shown here is derived from an EMBL/GenBank/DDBJ whole genome shotgun (WGS) entry which is preliminary data.</text>
</comment>
<name>A0A7K4RC05_9TYRA</name>
<dbReference type="InterPro" id="IPR001911">
    <property type="entry name" value="Ribosomal_bS21"/>
</dbReference>
<evidence type="ECO:0000313" key="4">
    <source>
        <dbReference type="EMBL" id="NWQ70697.1"/>
    </source>
</evidence>
<dbReference type="EMBL" id="VYZA01001597">
    <property type="protein sequence ID" value="NWQ70697.1"/>
    <property type="molecule type" value="Genomic_DNA"/>
</dbReference>
<dbReference type="Gene3D" id="1.20.5.1150">
    <property type="entry name" value="Ribosomal protein S8"/>
    <property type="match status" value="1"/>
</dbReference>